<feature type="transmembrane region" description="Helical" evidence="1">
    <location>
        <begin position="12"/>
        <end position="34"/>
    </location>
</feature>
<keyword evidence="3" id="KW-1185">Reference proteome</keyword>
<keyword evidence="1" id="KW-0472">Membrane</keyword>
<feature type="transmembrane region" description="Helical" evidence="1">
    <location>
        <begin position="54"/>
        <end position="77"/>
    </location>
</feature>
<dbReference type="OrthoDB" id="2580477at2"/>
<feature type="transmembrane region" description="Helical" evidence="1">
    <location>
        <begin position="161"/>
        <end position="180"/>
    </location>
</feature>
<keyword evidence="1" id="KW-0812">Transmembrane</keyword>
<name>A0A1I2HLZ6_9BACL</name>
<organism evidence="2 3">
    <name type="scientific">Paenibacillus algorifonticola</name>
    <dbReference type="NCBI Taxonomy" id="684063"/>
    <lineage>
        <taxon>Bacteria</taxon>
        <taxon>Bacillati</taxon>
        <taxon>Bacillota</taxon>
        <taxon>Bacilli</taxon>
        <taxon>Bacillales</taxon>
        <taxon>Paenibacillaceae</taxon>
        <taxon>Paenibacillus</taxon>
    </lineage>
</organism>
<gene>
    <name evidence="2" type="ORF">SAMN04487969_1241</name>
</gene>
<reference evidence="3" key="1">
    <citation type="submission" date="2016-10" db="EMBL/GenBank/DDBJ databases">
        <authorList>
            <person name="Varghese N."/>
            <person name="Submissions S."/>
        </authorList>
    </citation>
    <scope>NUCLEOTIDE SEQUENCE [LARGE SCALE GENOMIC DNA]</scope>
    <source>
        <strain evidence="3">CGMCC 1.10223</strain>
    </source>
</reference>
<dbReference type="EMBL" id="FONN01000024">
    <property type="protein sequence ID" value="SFF29867.1"/>
    <property type="molecule type" value="Genomic_DNA"/>
</dbReference>
<evidence type="ECO:0000313" key="3">
    <source>
        <dbReference type="Proteomes" id="UP000183410"/>
    </source>
</evidence>
<evidence type="ECO:0000256" key="1">
    <source>
        <dbReference type="SAM" id="Phobius"/>
    </source>
</evidence>
<dbReference type="RefSeq" id="WP_046228523.1">
    <property type="nucleotide sequence ID" value="NZ_FONN01000024.1"/>
</dbReference>
<dbReference type="AlphaFoldDB" id="A0A1I2HLZ6"/>
<feature type="transmembrane region" description="Helical" evidence="1">
    <location>
        <begin position="204"/>
        <end position="223"/>
    </location>
</feature>
<keyword evidence="1" id="KW-1133">Transmembrane helix</keyword>
<feature type="transmembrane region" description="Helical" evidence="1">
    <location>
        <begin position="98"/>
        <end position="124"/>
    </location>
</feature>
<dbReference type="Proteomes" id="UP000183410">
    <property type="component" value="Unassembled WGS sequence"/>
</dbReference>
<evidence type="ECO:0000313" key="2">
    <source>
        <dbReference type="EMBL" id="SFF29867.1"/>
    </source>
</evidence>
<feature type="transmembrane region" description="Helical" evidence="1">
    <location>
        <begin position="130"/>
        <end position="149"/>
    </location>
</feature>
<accession>A0A1I2HLZ6</accession>
<proteinExistence type="predicted"/>
<protein>
    <submittedName>
        <fullName evidence="2">ABC-2 type transport system permease protein</fullName>
    </submittedName>
</protein>
<sequence length="228" mass="25432">MFGIVLKEYLGLIKGVKSFLVILFVTSVSIWAAQYASSSTFLTEASGDSQGTELAGLSFIFILFGALFIYILSHDIVNRDIELQRIRLLITKTSRKNVIVGKFISVFSFWASVTLITFVCISISTQTFYIAPLILLWVFIAFHSGVAIMMSTIITKHSYTVLISLIGGLVIPGVGIWSLFNKSVIAKVLNYALPYYIAMDDYRFIALTVVEVAIMLIISIIVFERKEL</sequence>